<evidence type="ECO:0000313" key="8">
    <source>
        <dbReference type="EMBL" id="CAG9761482.1"/>
    </source>
</evidence>
<dbReference type="InterPro" id="IPR055269">
    <property type="entry name" value="Alpha-crystallin/HSP_16"/>
</dbReference>
<comment type="similarity">
    <text evidence="2 4 5">Belongs to the small heat shock protein (HSP20) family.</text>
</comment>
<evidence type="ECO:0000256" key="6">
    <source>
        <dbReference type="SAM" id="MobiDB-lite"/>
    </source>
</evidence>
<dbReference type="PIRSF" id="PIRSF036514">
    <property type="entry name" value="Sm_HSP_B1"/>
    <property type="match status" value="1"/>
</dbReference>
<evidence type="ECO:0000256" key="1">
    <source>
        <dbReference type="ARBA" id="ARBA00023016"/>
    </source>
</evidence>
<evidence type="ECO:0000256" key="5">
    <source>
        <dbReference type="RuleBase" id="RU003616"/>
    </source>
</evidence>
<gene>
    <name evidence="8" type="ORF">CEUTPL_LOCUS2184</name>
</gene>
<feature type="region of interest" description="Disordered" evidence="6">
    <location>
        <begin position="137"/>
        <end position="163"/>
    </location>
</feature>
<dbReference type="GO" id="GO:0042026">
    <property type="term" value="P:protein refolding"/>
    <property type="evidence" value="ECO:0007669"/>
    <property type="project" value="TreeGrafter"/>
</dbReference>
<dbReference type="CDD" id="cd06526">
    <property type="entry name" value="metazoan_ACD"/>
    <property type="match status" value="1"/>
</dbReference>
<evidence type="ECO:0000259" key="7">
    <source>
        <dbReference type="PROSITE" id="PS01031"/>
    </source>
</evidence>
<dbReference type="PANTHER" id="PTHR45640:SF13">
    <property type="entry name" value="HEAT SHOCK PROTEIN 22-RELATED"/>
    <property type="match status" value="1"/>
</dbReference>
<dbReference type="PRINTS" id="PR00299">
    <property type="entry name" value="ACRYSTALLIN"/>
</dbReference>
<dbReference type="GO" id="GO:0009408">
    <property type="term" value="P:response to heat"/>
    <property type="evidence" value="ECO:0007669"/>
    <property type="project" value="UniProtKB-ARBA"/>
</dbReference>
<dbReference type="PANTHER" id="PTHR45640">
    <property type="entry name" value="HEAT SHOCK PROTEIN HSP-12.2-RELATED"/>
    <property type="match status" value="1"/>
</dbReference>
<feature type="binding site" evidence="3">
    <location>
        <position position="99"/>
    </location>
    <ligand>
        <name>Zn(2+)</name>
        <dbReference type="ChEBI" id="CHEBI:29105"/>
        <label>1</label>
    </ligand>
</feature>
<evidence type="ECO:0000256" key="2">
    <source>
        <dbReference type="PIRNR" id="PIRNR036514"/>
    </source>
</evidence>
<feature type="domain" description="SHSP" evidence="7">
    <location>
        <begin position="42"/>
        <end position="153"/>
    </location>
</feature>
<sequence>MSRLVPILLRDMMRPLRQMENEMRALEREFFRPSIFNGPRYALKYPVSDDTAVVAQFKDKFQVRLDVQGFNPEDLKVKTLADQNAIEIEGKHEEREDGHGILSRQFLRRFVLSKDHDLKAVASSLSEDGILTVTAPKKPAEISSEKERAIPIEHISEGENKQE</sequence>
<name>A0A9N9MGS2_9CUCU</name>
<dbReference type="Pfam" id="PF00011">
    <property type="entry name" value="HSP20"/>
    <property type="match status" value="1"/>
</dbReference>
<feature type="binding site" evidence="3">
    <location>
        <position position="94"/>
    </location>
    <ligand>
        <name>Zn(2+)</name>
        <dbReference type="ChEBI" id="CHEBI:29105"/>
        <label>1</label>
    </ligand>
</feature>
<keyword evidence="3" id="KW-0862">Zinc</keyword>
<keyword evidence="1" id="KW-0346">Stress response</keyword>
<dbReference type="PROSITE" id="PS01031">
    <property type="entry name" value="SHSP"/>
    <property type="match status" value="1"/>
</dbReference>
<reference evidence="8" key="1">
    <citation type="submission" date="2022-01" db="EMBL/GenBank/DDBJ databases">
        <authorList>
            <person name="King R."/>
        </authorList>
    </citation>
    <scope>NUCLEOTIDE SEQUENCE</scope>
</reference>
<dbReference type="OrthoDB" id="1431247at2759"/>
<keyword evidence="9" id="KW-1185">Reference proteome</keyword>
<evidence type="ECO:0000256" key="3">
    <source>
        <dbReference type="PIRSR" id="PIRSR036514-1"/>
    </source>
</evidence>
<dbReference type="SUPFAM" id="SSF49764">
    <property type="entry name" value="HSP20-like chaperones"/>
    <property type="match status" value="1"/>
</dbReference>
<dbReference type="Proteomes" id="UP001152799">
    <property type="component" value="Chromosome 10"/>
</dbReference>
<dbReference type="GO" id="GO:0046872">
    <property type="term" value="F:metal ion binding"/>
    <property type="evidence" value="ECO:0007669"/>
    <property type="project" value="UniProtKB-KW"/>
</dbReference>
<dbReference type="GO" id="GO:0005737">
    <property type="term" value="C:cytoplasm"/>
    <property type="evidence" value="ECO:0007669"/>
    <property type="project" value="TreeGrafter"/>
</dbReference>
<dbReference type="Gene3D" id="2.60.40.790">
    <property type="match status" value="1"/>
</dbReference>
<accession>A0A9N9MGS2</accession>
<keyword evidence="3" id="KW-0479">Metal-binding</keyword>
<organism evidence="8 9">
    <name type="scientific">Ceutorhynchus assimilis</name>
    <name type="common">cabbage seed weevil</name>
    <dbReference type="NCBI Taxonomy" id="467358"/>
    <lineage>
        <taxon>Eukaryota</taxon>
        <taxon>Metazoa</taxon>
        <taxon>Ecdysozoa</taxon>
        <taxon>Arthropoda</taxon>
        <taxon>Hexapoda</taxon>
        <taxon>Insecta</taxon>
        <taxon>Pterygota</taxon>
        <taxon>Neoptera</taxon>
        <taxon>Endopterygota</taxon>
        <taxon>Coleoptera</taxon>
        <taxon>Polyphaga</taxon>
        <taxon>Cucujiformia</taxon>
        <taxon>Curculionidae</taxon>
        <taxon>Ceutorhynchinae</taxon>
        <taxon>Ceutorhynchus</taxon>
    </lineage>
</organism>
<evidence type="ECO:0000256" key="4">
    <source>
        <dbReference type="PROSITE-ProRule" id="PRU00285"/>
    </source>
</evidence>
<protein>
    <recommendedName>
        <fullName evidence="7">SHSP domain-containing protein</fullName>
    </recommendedName>
</protein>
<proteinExistence type="inferred from homology"/>
<feature type="binding site" evidence="3">
    <location>
        <position position="92"/>
    </location>
    <ligand>
        <name>Zn(2+)</name>
        <dbReference type="ChEBI" id="CHEBI:29105"/>
        <label>1</label>
    </ligand>
</feature>
<dbReference type="AlphaFoldDB" id="A0A9N9MGS2"/>
<dbReference type="GO" id="GO:0005634">
    <property type="term" value="C:nucleus"/>
    <property type="evidence" value="ECO:0007669"/>
    <property type="project" value="TreeGrafter"/>
</dbReference>
<dbReference type="InterPro" id="IPR008978">
    <property type="entry name" value="HSP20-like_chaperone"/>
</dbReference>
<dbReference type="GO" id="GO:0051082">
    <property type="term" value="F:unfolded protein binding"/>
    <property type="evidence" value="ECO:0007669"/>
    <property type="project" value="TreeGrafter"/>
</dbReference>
<evidence type="ECO:0000313" key="9">
    <source>
        <dbReference type="Proteomes" id="UP001152799"/>
    </source>
</evidence>
<dbReference type="InterPro" id="IPR002068">
    <property type="entry name" value="A-crystallin/Hsp20_dom"/>
</dbReference>
<feature type="compositionally biased region" description="Basic and acidic residues" evidence="6">
    <location>
        <begin position="138"/>
        <end position="163"/>
    </location>
</feature>
<dbReference type="EMBL" id="OU892286">
    <property type="protein sequence ID" value="CAG9761482.1"/>
    <property type="molecule type" value="Genomic_DNA"/>
</dbReference>
<dbReference type="InterPro" id="IPR001436">
    <property type="entry name" value="Alpha-crystallin/sHSP_animal"/>
</dbReference>